<keyword evidence="1" id="KW-0732">Signal</keyword>
<accession>A0A157Z1K8</accession>
<comment type="caution">
    <text evidence="2">The sequence shown here is derived from an EMBL/GenBank/DDBJ whole genome shotgun (WGS) entry which is preliminary data.</text>
</comment>
<protein>
    <recommendedName>
        <fullName evidence="4">Pectate lyase superfamily protein</fullName>
    </recommendedName>
</protein>
<dbReference type="InterPro" id="IPR012334">
    <property type="entry name" value="Pectin_lyas_fold"/>
</dbReference>
<keyword evidence="3" id="KW-1185">Reference proteome</keyword>
<evidence type="ECO:0000313" key="2">
    <source>
        <dbReference type="EMBL" id="SAK39354.1"/>
    </source>
</evidence>
<dbReference type="AlphaFoldDB" id="A0A157Z1K8"/>
<proteinExistence type="predicted"/>
<feature type="signal peptide" evidence="1">
    <location>
        <begin position="1"/>
        <end position="25"/>
    </location>
</feature>
<evidence type="ECO:0000313" key="3">
    <source>
        <dbReference type="Proteomes" id="UP000054903"/>
    </source>
</evidence>
<sequence length="553" mass="59649">MKRLARRSALRQVARLIGMAFCAPAAALGNARVDYRTSAPARRELLAKDHGLKGDGITDDGPANRAFLKLCQSSGADAVYTSGIYLFATMTGENHVLIPAPSDTRIIRRGRVVFKAGGGMNSAAPFGWNFIAPERTGPDFEIRNLVVRGITFDHNGANNTYRMPATPKNAAVLAPHCRNVVIQDCKSLNNAGRQSFSLGSVDDDGTPTAEGVIVERCSIRNVAQAIPGNASATDHSSIYVVANGFTIRDIDCSNDRPCSVSTGVEFHGTRGRVYRVNVRHYAQAANFSAQVCDTEDVVLGPGVIGSSLLAGITFWCNAGRTLDAQVTGPNDFRFRTNVVSPFDAYRNIDECAIFSLRFEGTRYRYEGSRHAINAPDGLRIRYFRSLVFRGNHAQDLLGRALYIGTCSPGDGAHVRIENNVFERCSSTTMNAAYDSAIMLGVDAPCTFKTLTLTANRAYACGSTLYALSSAPVKIGAMQDENTSIDRTMKRGGMIGAAVRLAPGRIRIQRTDNASPQDAVRASYGSEIVDSTTGTVWRCNESGESAQAWIPLSS</sequence>
<dbReference type="STRING" id="1777138.AWB77_00072"/>
<dbReference type="SUPFAM" id="SSF51126">
    <property type="entry name" value="Pectin lyase-like"/>
    <property type="match status" value="1"/>
</dbReference>
<evidence type="ECO:0000256" key="1">
    <source>
        <dbReference type="SAM" id="SignalP"/>
    </source>
</evidence>
<reference evidence="2" key="1">
    <citation type="submission" date="2016-01" db="EMBL/GenBank/DDBJ databases">
        <authorList>
            <person name="Peeters C."/>
        </authorList>
    </citation>
    <scope>NUCLEOTIDE SEQUENCE</scope>
    <source>
        <strain evidence="2">LMG 29320</strain>
    </source>
</reference>
<feature type="chain" id="PRO_5007618774" description="Pectate lyase superfamily protein" evidence="1">
    <location>
        <begin position="26"/>
        <end position="553"/>
    </location>
</feature>
<gene>
    <name evidence="2" type="ORF">AWB77_00072</name>
</gene>
<dbReference type="EMBL" id="FCNX02000001">
    <property type="protein sequence ID" value="SAK39354.1"/>
    <property type="molecule type" value="Genomic_DNA"/>
</dbReference>
<dbReference type="Gene3D" id="2.160.20.10">
    <property type="entry name" value="Single-stranded right-handed beta-helix, Pectin lyase-like"/>
    <property type="match status" value="1"/>
</dbReference>
<dbReference type="RefSeq" id="WP_157694715.1">
    <property type="nucleotide sequence ID" value="NZ_FCNX02000001.1"/>
</dbReference>
<name>A0A157Z1K8_9BURK</name>
<dbReference type="OrthoDB" id="8255051at2"/>
<dbReference type="InterPro" id="IPR011050">
    <property type="entry name" value="Pectin_lyase_fold/virulence"/>
</dbReference>
<evidence type="ECO:0008006" key="4">
    <source>
        <dbReference type="Google" id="ProtNLM"/>
    </source>
</evidence>
<organism evidence="2 3">
    <name type="scientific">Caballeronia fortuita</name>
    <dbReference type="NCBI Taxonomy" id="1777138"/>
    <lineage>
        <taxon>Bacteria</taxon>
        <taxon>Pseudomonadati</taxon>
        <taxon>Pseudomonadota</taxon>
        <taxon>Betaproteobacteria</taxon>
        <taxon>Burkholderiales</taxon>
        <taxon>Burkholderiaceae</taxon>
        <taxon>Caballeronia</taxon>
    </lineage>
</organism>
<dbReference type="Proteomes" id="UP000054903">
    <property type="component" value="Unassembled WGS sequence"/>
</dbReference>